<gene>
    <name evidence="1" type="ORF">LCGC14_1043680</name>
</gene>
<organism evidence="1">
    <name type="scientific">marine sediment metagenome</name>
    <dbReference type="NCBI Taxonomy" id="412755"/>
    <lineage>
        <taxon>unclassified sequences</taxon>
        <taxon>metagenomes</taxon>
        <taxon>ecological metagenomes</taxon>
    </lineage>
</organism>
<name>A0A0F9Q956_9ZZZZ</name>
<protein>
    <submittedName>
        <fullName evidence="1">Uncharacterized protein</fullName>
    </submittedName>
</protein>
<reference evidence="1" key="1">
    <citation type="journal article" date="2015" name="Nature">
        <title>Complex archaea that bridge the gap between prokaryotes and eukaryotes.</title>
        <authorList>
            <person name="Spang A."/>
            <person name="Saw J.H."/>
            <person name="Jorgensen S.L."/>
            <person name="Zaremba-Niedzwiedzka K."/>
            <person name="Martijn J."/>
            <person name="Lind A.E."/>
            <person name="van Eijk R."/>
            <person name="Schleper C."/>
            <person name="Guy L."/>
            <person name="Ettema T.J."/>
        </authorList>
    </citation>
    <scope>NUCLEOTIDE SEQUENCE</scope>
</reference>
<proteinExistence type="predicted"/>
<evidence type="ECO:0000313" key="1">
    <source>
        <dbReference type="EMBL" id="KKN09736.1"/>
    </source>
</evidence>
<comment type="caution">
    <text evidence="1">The sequence shown here is derived from an EMBL/GenBank/DDBJ whole genome shotgun (WGS) entry which is preliminary data.</text>
</comment>
<dbReference type="EMBL" id="LAZR01004312">
    <property type="protein sequence ID" value="KKN09736.1"/>
    <property type="molecule type" value="Genomic_DNA"/>
</dbReference>
<accession>A0A0F9Q956</accession>
<dbReference type="InterPro" id="IPR045565">
    <property type="entry name" value="Phage_capsid_2"/>
</dbReference>
<dbReference type="Pfam" id="PF19821">
    <property type="entry name" value="Phage_capsid_2"/>
    <property type="match status" value="1"/>
</dbReference>
<sequence length="294" mass="32909">MVNTVDNVFVATFESILRHLAQQMPSRLRSKITERGVNSEEHNWERLGTREALVKTTRLQATPVQDWPWSRRVSVPTTYDTGDSTEQEDIIQMIIDPNSNLAQSQGYAMRRAFDDEIIAAATGTALDGLGVANPFPAAQKVFGVTVDVYDTSLNFDLVTQTTEKFLENDIDPDEPKCIVIGPVQARKLLQLTEATSGDYVYVKALAEMGYIDNWMGYQWIVSTRLNHPTAPGTDIDCFAITKKAIGLMVDRDITSRVAEDPSISFAWRIYSFMTIGAVRVEDEHIVQLQLADTI</sequence>
<dbReference type="AlphaFoldDB" id="A0A0F9Q956"/>